<organism evidence="8 9">
    <name type="scientific">Chryseobacterium paridis</name>
    <dbReference type="NCBI Taxonomy" id="2800328"/>
    <lineage>
        <taxon>Bacteria</taxon>
        <taxon>Pseudomonadati</taxon>
        <taxon>Bacteroidota</taxon>
        <taxon>Flavobacteriia</taxon>
        <taxon>Flavobacteriales</taxon>
        <taxon>Weeksellaceae</taxon>
        <taxon>Chryseobacterium group</taxon>
        <taxon>Chryseobacterium</taxon>
    </lineage>
</organism>
<feature type="chain" id="PRO_5046345479" evidence="5">
    <location>
        <begin position="20"/>
        <end position="366"/>
    </location>
</feature>
<keyword evidence="2" id="KW-0964">Secreted</keyword>
<comment type="caution">
    <text evidence="8">The sequence shown here is derived from an EMBL/GenBank/DDBJ whole genome shotgun (WGS) entry which is preliminary data.</text>
</comment>
<evidence type="ECO:0000313" key="9">
    <source>
        <dbReference type="Proteomes" id="UP000628669"/>
    </source>
</evidence>
<dbReference type="InterPro" id="IPR026444">
    <property type="entry name" value="Secre_tail"/>
</dbReference>
<dbReference type="NCBIfam" id="TIGR04183">
    <property type="entry name" value="Por_Secre_tail"/>
    <property type="match status" value="1"/>
</dbReference>
<keyword evidence="9" id="KW-1185">Reference proteome</keyword>
<dbReference type="RefSeq" id="WP_200246944.1">
    <property type="nucleotide sequence ID" value="NZ_JAENHK010000010.1"/>
</dbReference>
<keyword evidence="3 5" id="KW-0732">Signal</keyword>
<reference evidence="9" key="1">
    <citation type="submission" date="2021-01" db="EMBL/GenBank/DDBJ databases">
        <title>Genome public.</title>
        <authorList>
            <person name="Liu C."/>
            <person name="Sun Q."/>
        </authorList>
    </citation>
    <scope>NUCLEOTIDE SEQUENCE [LARGE SCALE GENOMIC DNA]</scope>
    <source>
        <strain evidence="9">YIM B02567</strain>
    </source>
</reference>
<dbReference type="InterPro" id="IPR055372">
    <property type="entry name" value="CBM96"/>
</dbReference>
<evidence type="ECO:0000256" key="1">
    <source>
        <dbReference type="ARBA" id="ARBA00004613"/>
    </source>
</evidence>
<feature type="signal peptide" evidence="5">
    <location>
        <begin position="1"/>
        <end position="19"/>
    </location>
</feature>
<gene>
    <name evidence="8" type="ORF">JHL15_14780</name>
</gene>
<evidence type="ECO:0000259" key="7">
    <source>
        <dbReference type="Pfam" id="PF24517"/>
    </source>
</evidence>
<feature type="domain" description="Secretion system C-terminal sorting" evidence="6">
    <location>
        <begin position="290"/>
        <end position="363"/>
    </location>
</feature>
<evidence type="ECO:0000256" key="3">
    <source>
        <dbReference type="ARBA" id="ARBA00022729"/>
    </source>
</evidence>
<feature type="region of interest" description="Disordered" evidence="4">
    <location>
        <begin position="259"/>
        <end position="285"/>
    </location>
</feature>
<dbReference type="Pfam" id="PF24517">
    <property type="entry name" value="CBM96"/>
    <property type="match status" value="1"/>
</dbReference>
<evidence type="ECO:0000256" key="2">
    <source>
        <dbReference type="ARBA" id="ARBA00022525"/>
    </source>
</evidence>
<evidence type="ECO:0000256" key="4">
    <source>
        <dbReference type="SAM" id="MobiDB-lite"/>
    </source>
</evidence>
<accession>A0ABS1FXH0</accession>
<sequence length="366" mass="40702">MKKIIITMSTLMISTISYSQTSVTFKPGPTVGEDATIWQLEGKCKPTGLPQTPALMNWGSNKEMAVTAWTWRDAGCAQGAQRSLIRFKDLNTLMVPNYITQIVSAKLRLFTPNPTTEGYGNNYYPGTPLPNPNPGWIQRVLPGNNVATSPNNWNENTVTWNTQPPVDLNSLILYVIPSTNARYGFIQEVDVTNITQQIVNELTYDPYANNGFRLSLQDEIYYRSQIYASSDNANSNLWPELVVTYNLILRKSAPTEDQPIMQMPAQDDPTKGMNSSRQEVKSGDTKVSIVPNPTVSGWNINIPSPKETTVTVNVYDSSSKKINTDIHHLNSGVNTLYLSAEKLVSGIYFIEVKGSGININEKAIKR</sequence>
<comment type="subcellular location">
    <subcellularLocation>
        <location evidence="1">Secreted</location>
    </subcellularLocation>
</comment>
<proteinExistence type="predicted"/>
<dbReference type="NCBIfam" id="NF033679">
    <property type="entry name" value="DNRLRE_dom"/>
    <property type="match status" value="1"/>
</dbReference>
<evidence type="ECO:0000256" key="5">
    <source>
        <dbReference type="SAM" id="SignalP"/>
    </source>
</evidence>
<evidence type="ECO:0000313" key="8">
    <source>
        <dbReference type="EMBL" id="MBK1897028.1"/>
    </source>
</evidence>
<protein>
    <submittedName>
        <fullName evidence="8">T9SS type A sorting domain-containing protein</fullName>
    </submittedName>
</protein>
<dbReference type="EMBL" id="JAENHK010000010">
    <property type="protein sequence ID" value="MBK1897028.1"/>
    <property type="molecule type" value="Genomic_DNA"/>
</dbReference>
<evidence type="ECO:0000259" key="6">
    <source>
        <dbReference type="Pfam" id="PF18962"/>
    </source>
</evidence>
<dbReference type="Proteomes" id="UP000628669">
    <property type="component" value="Unassembled WGS sequence"/>
</dbReference>
<feature type="domain" description="Carbohydrate-binding module family 96" evidence="7">
    <location>
        <begin position="147"/>
        <end position="244"/>
    </location>
</feature>
<dbReference type="Pfam" id="PF18962">
    <property type="entry name" value="Por_Secre_tail"/>
    <property type="match status" value="1"/>
</dbReference>
<name>A0ABS1FXH0_9FLAO</name>